<evidence type="ECO:0000313" key="2">
    <source>
        <dbReference type="Proteomes" id="UP001226091"/>
    </source>
</evidence>
<evidence type="ECO:0000313" key="1">
    <source>
        <dbReference type="EMBL" id="WHZ55636.1"/>
    </source>
</evidence>
<accession>A0ACD4R5C6</accession>
<dbReference type="EMBL" id="CP126116">
    <property type="protein sequence ID" value="WHZ55636.1"/>
    <property type="molecule type" value="Genomic_DNA"/>
</dbReference>
<proteinExistence type="predicted"/>
<gene>
    <name evidence="1" type="ORF">QLQ22_12940</name>
</gene>
<keyword evidence="2" id="KW-1185">Reference proteome</keyword>
<sequence>MKKTILLISLVIFLVGCGNKFIRFNGESDNWKGEYSTNIDGTRENGEYTFSFKNAKNDTAFENLQIVINDDETRLIEDIHKGSTVKISSSCSGCSVTSEDEIIKVNIKWDVQNEETFFLELEK</sequence>
<name>A0ACD4R5C6_9BACI</name>
<reference evidence="2" key="1">
    <citation type="journal article" date="2025" name="Aquaculture">
        <title>Assessment of the bioflocculant production and safety properties of Metabacillus hrfriensis sp. nov. based on phenotypic and whole-genome sequencing analysis.</title>
        <authorList>
            <person name="Zhang R."/>
            <person name="Zhao Z."/>
            <person name="Luo L."/>
            <person name="Wang S."/>
            <person name="Guo K."/>
            <person name="Xu W."/>
        </authorList>
    </citation>
    <scope>NUCLEOTIDE SEQUENCE [LARGE SCALE GENOMIC DNA]</scope>
    <source>
        <strain evidence="2">CT-WN-B3</strain>
    </source>
</reference>
<organism evidence="1 2">
    <name type="scientific">Metabacillus hrfriensis</name>
    <dbReference type="NCBI Taxonomy" id="3048891"/>
    <lineage>
        <taxon>Bacteria</taxon>
        <taxon>Bacillati</taxon>
        <taxon>Bacillota</taxon>
        <taxon>Bacilli</taxon>
        <taxon>Bacillales</taxon>
        <taxon>Bacillaceae</taxon>
        <taxon>Metabacillus</taxon>
    </lineage>
</organism>
<protein>
    <submittedName>
        <fullName evidence="1">Uncharacterized protein</fullName>
    </submittedName>
</protein>
<dbReference type="Proteomes" id="UP001226091">
    <property type="component" value="Chromosome"/>
</dbReference>